<dbReference type="GO" id="GO:0005125">
    <property type="term" value="F:cytokine activity"/>
    <property type="evidence" value="ECO:0007669"/>
    <property type="project" value="UniProtKB-KW"/>
</dbReference>
<dbReference type="GO" id="GO:0043065">
    <property type="term" value="P:positive regulation of apoptotic process"/>
    <property type="evidence" value="ECO:0007669"/>
    <property type="project" value="Ensembl"/>
</dbReference>
<dbReference type="InterPro" id="IPR029034">
    <property type="entry name" value="Cystine-knot_cytokine"/>
</dbReference>
<dbReference type="GO" id="GO:0060433">
    <property type="term" value="P:bronchus development"/>
    <property type="evidence" value="ECO:0007669"/>
    <property type="project" value="Ensembl"/>
</dbReference>
<dbReference type="GO" id="GO:0048745">
    <property type="term" value="P:smooth muscle tissue development"/>
    <property type="evidence" value="ECO:0007669"/>
    <property type="project" value="Ensembl"/>
</dbReference>
<dbReference type="GO" id="GO:0045843">
    <property type="term" value="P:negative regulation of striated muscle tissue development"/>
    <property type="evidence" value="ECO:0007669"/>
    <property type="project" value="Ensembl"/>
</dbReference>
<dbReference type="GO" id="GO:0002043">
    <property type="term" value="P:blood vessel endothelial cell proliferation involved in sprouting angiogenesis"/>
    <property type="evidence" value="ECO:0007669"/>
    <property type="project" value="Ensembl"/>
</dbReference>
<dbReference type="GO" id="GO:0060391">
    <property type="term" value="P:positive regulation of SMAD protein signal transduction"/>
    <property type="evidence" value="ECO:0007669"/>
    <property type="project" value="Ensembl"/>
</dbReference>
<dbReference type="GO" id="GO:0060426">
    <property type="term" value="P:lung vasculature development"/>
    <property type="evidence" value="ECO:0007669"/>
    <property type="project" value="Ensembl"/>
</dbReference>
<evidence type="ECO:0000256" key="2">
    <source>
        <dbReference type="ARBA" id="ARBA00006656"/>
    </source>
</evidence>
<dbReference type="GO" id="GO:0045839">
    <property type="term" value="P:negative regulation of mitotic nuclear division"/>
    <property type="evidence" value="ECO:0007669"/>
    <property type="project" value="Ensembl"/>
</dbReference>
<dbReference type="GO" id="GO:0030509">
    <property type="term" value="P:BMP signaling pathway"/>
    <property type="evidence" value="ECO:0007669"/>
    <property type="project" value="Ensembl"/>
</dbReference>
<dbReference type="Gene3D" id="2.10.90.10">
    <property type="entry name" value="Cystine-knot cytokines"/>
    <property type="match status" value="1"/>
</dbReference>
<dbReference type="GO" id="GO:0030501">
    <property type="term" value="P:positive regulation of bone mineralization"/>
    <property type="evidence" value="ECO:0007669"/>
    <property type="project" value="Ensembl"/>
</dbReference>
<feature type="region of interest" description="Disordered" evidence="16">
    <location>
        <begin position="41"/>
        <end position="66"/>
    </location>
</feature>
<dbReference type="PANTHER" id="PTHR11848">
    <property type="entry name" value="TGF-BETA FAMILY"/>
    <property type="match status" value="1"/>
</dbReference>
<keyword evidence="10 15" id="KW-0339">Growth factor</keyword>
<dbReference type="GO" id="GO:2000007">
    <property type="term" value="P:negative regulation of metanephric comma-shaped body morphogenesis"/>
    <property type="evidence" value="ECO:0007669"/>
    <property type="project" value="Ensembl"/>
</dbReference>
<dbReference type="GO" id="GO:2000636">
    <property type="term" value="P:positive regulation of primary miRNA processing"/>
    <property type="evidence" value="ECO:0007669"/>
    <property type="project" value="Ensembl"/>
</dbReference>
<evidence type="ECO:0000313" key="20">
    <source>
        <dbReference type="Proteomes" id="UP000694406"/>
    </source>
</evidence>
<dbReference type="GO" id="GO:0000122">
    <property type="term" value="P:negative regulation of transcription by RNA polymerase II"/>
    <property type="evidence" value="ECO:0007669"/>
    <property type="project" value="Ensembl"/>
</dbReference>
<feature type="compositionally biased region" description="Gly residues" evidence="16">
    <location>
        <begin position="48"/>
        <end position="62"/>
    </location>
</feature>
<dbReference type="Pfam" id="PF00019">
    <property type="entry name" value="TGF_beta"/>
    <property type="match status" value="1"/>
</dbReference>
<dbReference type="GO" id="GO:0061036">
    <property type="term" value="P:positive regulation of cartilage development"/>
    <property type="evidence" value="ECO:0007669"/>
    <property type="project" value="Ensembl"/>
</dbReference>
<comment type="similarity">
    <text evidence="2 15">Belongs to the TGF-beta family.</text>
</comment>
<dbReference type="InterPro" id="IPR017948">
    <property type="entry name" value="TGFb_CS"/>
</dbReference>
<dbReference type="GO" id="GO:0045662">
    <property type="term" value="P:negative regulation of myoblast differentiation"/>
    <property type="evidence" value="ECO:0007669"/>
    <property type="project" value="Ensembl"/>
</dbReference>
<dbReference type="GO" id="GO:0042476">
    <property type="term" value="P:odontogenesis"/>
    <property type="evidence" value="ECO:0007669"/>
    <property type="project" value="Ensembl"/>
</dbReference>
<evidence type="ECO:0000256" key="4">
    <source>
        <dbReference type="ARBA" id="ARBA00022514"/>
    </source>
</evidence>
<dbReference type="Pfam" id="PF00688">
    <property type="entry name" value="TGFb_propeptide"/>
    <property type="match status" value="1"/>
</dbReference>
<dbReference type="GO" id="GO:0042306">
    <property type="term" value="P:regulation of protein import into nucleus"/>
    <property type="evidence" value="ECO:0007669"/>
    <property type="project" value="Ensembl"/>
</dbReference>
<dbReference type="GO" id="GO:0072200">
    <property type="term" value="P:negative regulation of mesenchymal cell proliferation involved in ureter development"/>
    <property type="evidence" value="ECO:0007669"/>
    <property type="project" value="Ensembl"/>
</dbReference>
<dbReference type="GO" id="GO:0051216">
    <property type="term" value="P:cartilage development"/>
    <property type="evidence" value="ECO:0007669"/>
    <property type="project" value="UniProtKB-KW"/>
</dbReference>
<protein>
    <recommendedName>
        <fullName evidence="14">Bone morphogenetic protein 4</fullName>
    </recommendedName>
</protein>
<dbReference type="SUPFAM" id="SSF57501">
    <property type="entry name" value="Cystine-knot cytokines"/>
    <property type="match status" value="1"/>
</dbReference>
<dbReference type="GO" id="GO:0060503">
    <property type="term" value="P:bud dilation involved in lung branching"/>
    <property type="evidence" value="ECO:0007669"/>
    <property type="project" value="Ensembl"/>
</dbReference>
<dbReference type="GO" id="GO:0055020">
    <property type="term" value="P:positive regulation of cardiac muscle fiber development"/>
    <property type="evidence" value="ECO:0007669"/>
    <property type="project" value="Ensembl"/>
</dbReference>
<keyword evidence="5" id="KW-0964">Secreted</keyword>
<organism evidence="19 20">
    <name type="scientific">Laticauda laticaudata</name>
    <name type="common">Blue-ringed sea krait</name>
    <name type="synonym">Blue-lipped sea krait</name>
    <dbReference type="NCBI Taxonomy" id="8630"/>
    <lineage>
        <taxon>Eukaryota</taxon>
        <taxon>Metazoa</taxon>
        <taxon>Chordata</taxon>
        <taxon>Craniata</taxon>
        <taxon>Vertebrata</taxon>
        <taxon>Euteleostomi</taxon>
        <taxon>Lepidosauria</taxon>
        <taxon>Squamata</taxon>
        <taxon>Bifurcata</taxon>
        <taxon>Unidentata</taxon>
        <taxon>Episquamata</taxon>
        <taxon>Toxicofera</taxon>
        <taxon>Serpentes</taxon>
        <taxon>Colubroidea</taxon>
        <taxon>Elapidae</taxon>
        <taxon>Laticaudinae</taxon>
        <taxon>Laticauda</taxon>
    </lineage>
</organism>
<keyword evidence="9" id="KW-0892">Osteogenesis</keyword>
<dbReference type="FunFam" id="2.10.90.10:FF:000103">
    <property type="entry name" value="Bone morphogenetic protein 16"/>
    <property type="match status" value="1"/>
</dbReference>
<keyword evidence="7 17" id="KW-0732">Signal</keyword>
<dbReference type="GO" id="GO:0030225">
    <property type="term" value="P:macrophage differentiation"/>
    <property type="evidence" value="ECO:0007669"/>
    <property type="project" value="Ensembl"/>
</dbReference>
<gene>
    <name evidence="19" type="primary">BMP4</name>
</gene>
<evidence type="ECO:0000256" key="13">
    <source>
        <dbReference type="ARBA" id="ARBA00023188"/>
    </source>
</evidence>
<evidence type="ECO:0000256" key="15">
    <source>
        <dbReference type="RuleBase" id="RU000354"/>
    </source>
</evidence>
<dbReference type="GO" id="GO:0072125">
    <property type="term" value="P:negative regulation of glomerular mesangial cell proliferation"/>
    <property type="evidence" value="ECO:0007669"/>
    <property type="project" value="Ensembl"/>
</dbReference>
<dbReference type="GO" id="GO:1900745">
    <property type="term" value="P:positive regulation of p38MAPK cascade"/>
    <property type="evidence" value="ECO:0007669"/>
    <property type="project" value="Ensembl"/>
</dbReference>
<keyword evidence="12" id="KW-0325">Glycoprotein</keyword>
<dbReference type="GO" id="GO:0048661">
    <property type="term" value="P:positive regulation of smooth muscle cell proliferation"/>
    <property type="evidence" value="ECO:0007669"/>
    <property type="project" value="Ensembl"/>
</dbReference>
<dbReference type="Proteomes" id="UP000694406">
    <property type="component" value="Unplaced"/>
</dbReference>
<dbReference type="PROSITE" id="PS00250">
    <property type="entry name" value="TGF_BETA_1"/>
    <property type="match status" value="1"/>
</dbReference>
<evidence type="ECO:0000313" key="19">
    <source>
        <dbReference type="Ensembl" id="ENSLLTP00000001356.1"/>
    </source>
</evidence>
<dbReference type="PROSITE" id="PS51362">
    <property type="entry name" value="TGF_BETA_2"/>
    <property type="match status" value="1"/>
</dbReference>
<evidence type="ECO:0000256" key="17">
    <source>
        <dbReference type="SAM" id="SignalP"/>
    </source>
</evidence>
<evidence type="ECO:0000256" key="12">
    <source>
        <dbReference type="ARBA" id="ARBA00023180"/>
    </source>
</evidence>
<evidence type="ECO:0000256" key="8">
    <source>
        <dbReference type="ARBA" id="ARBA00022782"/>
    </source>
</evidence>
<feature type="domain" description="TGF-beta family profile" evidence="18">
    <location>
        <begin position="317"/>
        <end position="436"/>
    </location>
</feature>
<evidence type="ECO:0000256" key="6">
    <source>
        <dbReference type="ARBA" id="ARBA00022685"/>
    </source>
</evidence>
<comment type="subcellular location">
    <subcellularLocation>
        <location evidence="1">Secreted</location>
    </subcellularLocation>
</comment>
<dbReference type="Ensembl" id="ENSLLTT00000001409.1">
    <property type="protein sequence ID" value="ENSLLTP00000001356.1"/>
    <property type="gene ID" value="ENSLLTG00000001055.1"/>
</dbReference>
<keyword evidence="6" id="KW-0165">Cleavage on pair of basic residues</keyword>
<evidence type="ECO:0000256" key="14">
    <source>
        <dbReference type="ARBA" id="ARBA00035683"/>
    </source>
</evidence>
<evidence type="ECO:0000256" key="10">
    <source>
        <dbReference type="ARBA" id="ARBA00023030"/>
    </source>
</evidence>
<dbReference type="GO" id="GO:0032967">
    <property type="term" value="P:positive regulation of collagen biosynthetic process"/>
    <property type="evidence" value="ECO:0007669"/>
    <property type="project" value="Ensembl"/>
</dbReference>
<dbReference type="GO" id="GO:0090191">
    <property type="term" value="P:negative regulation of branching involved in ureteric bud morphogenesis"/>
    <property type="evidence" value="ECO:0007669"/>
    <property type="project" value="Ensembl"/>
</dbReference>
<dbReference type="SMART" id="SM00204">
    <property type="entry name" value="TGFB"/>
    <property type="match status" value="1"/>
</dbReference>
<dbReference type="GeneTree" id="ENSGT00940000159502"/>
<evidence type="ECO:0000256" key="9">
    <source>
        <dbReference type="ARBA" id="ARBA00022855"/>
    </source>
</evidence>
<dbReference type="GO" id="GO:0033088">
    <property type="term" value="P:negative regulation of immature T cell proliferation in thymus"/>
    <property type="evidence" value="ECO:0007669"/>
    <property type="project" value="Ensembl"/>
</dbReference>
<dbReference type="Gene3D" id="2.60.120.970">
    <property type="match status" value="1"/>
</dbReference>
<dbReference type="GO" id="GO:0072179">
    <property type="term" value="P:nephric duct formation"/>
    <property type="evidence" value="ECO:0007669"/>
    <property type="project" value="Ensembl"/>
</dbReference>
<keyword evidence="8" id="KW-0221">Differentiation</keyword>
<dbReference type="GO" id="GO:0043539">
    <property type="term" value="F:protein serine/threonine kinase activator activity"/>
    <property type="evidence" value="ECO:0007669"/>
    <property type="project" value="Ensembl"/>
</dbReference>
<dbReference type="GO" id="GO:1902894">
    <property type="term" value="P:negative regulation of miRNA transcription"/>
    <property type="evidence" value="ECO:0007669"/>
    <property type="project" value="Ensembl"/>
</dbReference>
<dbReference type="GO" id="GO:0003129">
    <property type="term" value="P:heart induction"/>
    <property type="evidence" value="ECO:0007669"/>
    <property type="project" value="Ensembl"/>
</dbReference>
<feature type="region of interest" description="Disordered" evidence="16">
    <location>
        <begin position="312"/>
        <end position="335"/>
    </location>
</feature>
<dbReference type="GO" id="GO:0060502">
    <property type="term" value="P:epithelial cell proliferation involved in lung morphogenesis"/>
    <property type="evidence" value="ECO:0007669"/>
    <property type="project" value="Ensembl"/>
</dbReference>
<dbReference type="GO" id="GO:0060438">
    <property type="term" value="P:trachea development"/>
    <property type="evidence" value="ECO:0007669"/>
    <property type="project" value="Ensembl"/>
</dbReference>
<keyword evidence="4" id="KW-0202">Cytokine</keyword>
<proteinExistence type="inferred from homology"/>
<dbReference type="GO" id="GO:0045606">
    <property type="term" value="P:positive regulation of epidermal cell differentiation"/>
    <property type="evidence" value="ECO:0007669"/>
    <property type="project" value="Ensembl"/>
</dbReference>
<dbReference type="GO" id="GO:0008083">
    <property type="term" value="F:growth factor activity"/>
    <property type="evidence" value="ECO:0007669"/>
    <property type="project" value="UniProtKB-KW"/>
</dbReference>
<dbReference type="InterPro" id="IPR001111">
    <property type="entry name" value="TGF-b_propeptide"/>
</dbReference>
<reference evidence="19" key="2">
    <citation type="submission" date="2025-09" db="UniProtKB">
        <authorList>
            <consortium name="Ensembl"/>
        </authorList>
    </citation>
    <scope>IDENTIFICATION</scope>
</reference>
<keyword evidence="20" id="KW-1185">Reference proteome</keyword>
<reference evidence="19" key="1">
    <citation type="submission" date="2025-08" db="UniProtKB">
        <authorList>
            <consortium name="Ensembl"/>
        </authorList>
    </citation>
    <scope>IDENTIFICATION</scope>
</reference>
<dbReference type="GO" id="GO:0045944">
    <property type="term" value="P:positive regulation of transcription by RNA polymerase II"/>
    <property type="evidence" value="ECO:0007669"/>
    <property type="project" value="Ensembl"/>
</dbReference>
<dbReference type="GO" id="GO:0030224">
    <property type="term" value="P:monocyte differentiation"/>
    <property type="evidence" value="ECO:0007669"/>
    <property type="project" value="Ensembl"/>
</dbReference>
<dbReference type="GO" id="GO:0070700">
    <property type="term" value="F:BMP receptor binding"/>
    <property type="evidence" value="ECO:0007669"/>
    <property type="project" value="Ensembl"/>
</dbReference>
<evidence type="ECO:0000259" key="18">
    <source>
        <dbReference type="PROSITE" id="PS51362"/>
    </source>
</evidence>
<dbReference type="GO" id="GO:0039706">
    <property type="term" value="F:co-receptor binding"/>
    <property type="evidence" value="ECO:0007669"/>
    <property type="project" value="Ensembl"/>
</dbReference>
<evidence type="ECO:0000256" key="3">
    <source>
        <dbReference type="ARBA" id="ARBA00022473"/>
    </source>
</evidence>
<name>A0A8C5RCH5_LATLA</name>
<dbReference type="AlphaFoldDB" id="A0A8C5RCH5"/>
<evidence type="ECO:0000256" key="7">
    <source>
        <dbReference type="ARBA" id="ARBA00022729"/>
    </source>
</evidence>
<keyword evidence="13" id="KW-0891">Chondrogenesis</keyword>
<dbReference type="GO" id="GO:0003139">
    <property type="term" value="P:secondary heart field specification"/>
    <property type="evidence" value="ECO:0007669"/>
    <property type="project" value="Ensembl"/>
</dbReference>
<dbReference type="GO" id="GO:0048392">
    <property type="term" value="P:intermediate mesodermal cell differentiation"/>
    <property type="evidence" value="ECO:0007669"/>
    <property type="project" value="Ensembl"/>
</dbReference>
<dbReference type="FunFam" id="2.60.120.970:FF:000005">
    <property type="entry name" value="Bone morphogenetic protein 4"/>
    <property type="match status" value="1"/>
</dbReference>
<dbReference type="GO" id="GO:0030514">
    <property type="term" value="P:negative regulation of BMP signaling pathway"/>
    <property type="evidence" value="ECO:0007669"/>
    <property type="project" value="Ensembl"/>
</dbReference>
<dbReference type="GO" id="GO:0021537">
    <property type="term" value="P:telencephalon development"/>
    <property type="evidence" value="ECO:0007669"/>
    <property type="project" value="Ensembl"/>
</dbReference>
<keyword evidence="11" id="KW-1015">Disulfide bond</keyword>
<dbReference type="PANTHER" id="PTHR11848:SF165">
    <property type="entry name" value="BONE MORPHOGENETIC PROTEIN 4"/>
    <property type="match status" value="1"/>
</dbReference>
<dbReference type="GO" id="GO:0010453">
    <property type="term" value="P:regulation of cell fate commitment"/>
    <property type="evidence" value="ECO:0007669"/>
    <property type="project" value="Ensembl"/>
</dbReference>
<dbReference type="GO" id="GO:0010629">
    <property type="term" value="P:negative regulation of gene expression"/>
    <property type="evidence" value="ECO:0007669"/>
    <property type="project" value="Ensembl"/>
</dbReference>
<dbReference type="GO" id="GO:0001649">
    <property type="term" value="P:osteoblast differentiation"/>
    <property type="evidence" value="ECO:0007669"/>
    <property type="project" value="Ensembl"/>
</dbReference>
<feature type="compositionally biased region" description="Basic residues" evidence="16">
    <location>
        <begin position="316"/>
        <end position="335"/>
    </location>
</feature>
<dbReference type="InterPro" id="IPR015615">
    <property type="entry name" value="TGF-beta-rel"/>
</dbReference>
<dbReference type="GO" id="GO:0045669">
    <property type="term" value="P:positive regulation of osteoblast differentiation"/>
    <property type="evidence" value="ECO:0007669"/>
    <property type="project" value="Ensembl"/>
</dbReference>
<evidence type="ECO:0000256" key="11">
    <source>
        <dbReference type="ARBA" id="ARBA00023157"/>
    </source>
</evidence>
<dbReference type="GO" id="GO:0002320">
    <property type="term" value="P:lymphoid progenitor cell differentiation"/>
    <property type="evidence" value="ECO:0007669"/>
    <property type="project" value="Ensembl"/>
</dbReference>
<dbReference type="GO" id="GO:0001658">
    <property type="term" value="P:branching involved in ureteric bud morphogenesis"/>
    <property type="evidence" value="ECO:0007669"/>
    <property type="project" value="Ensembl"/>
</dbReference>
<dbReference type="InterPro" id="IPR001839">
    <property type="entry name" value="TGF-b_C"/>
</dbReference>
<dbReference type="GO" id="GO:0070244">
    <property type="term" value="P:negative regulation of thymocyte apoptotic process"/>
    <property type="evidence" value="ECO:0007669"/>
    <property type="project" value="Ensembl"/>
</dbReference>
<evidence type="ECO:0000256" key="16">
    <source>
        <dbReference type="SAM" id="MobiDB-lite"/>
    </source>
</evidence>
<dbReference type="GO" id="GO:2000005">
    <property type="term" value="P:negative regulation of metanephric S-shaped body morphogenesis"/>
    <property type="evidence" value="ECO:0007669"/>
    <property type="project" value="Ensembl"/>
</dbReference>
<dbReference type="GO" id="GO:0050679">
    <property type="term" value="P:positive regulation of epithelial cell proliferation"/>
    <property type="evidence" value="ECO:0007669"/>
    <property type="project" value="Ensembl"/>
</dbReference>
<dbReference type="GO" id="GO:0042056">
    <property type="term" value="F:chemoattractant activity"/>
    <property type="evidence" value="ECO:0007669"/>
    <property type="project" value="Ensembl"/>
</dbReference>
<evidence type="ECO:0000256" key="5">
    <source>
        <dbReference type="ARBA" id="ARBA00022525"/>
    </source>
</evidence>
<evidence type="ECO:0000256" key="1">
    <source>
        <dbReference type="ARBA" id="ARBA00004613"/>
    </source>
</evidence>
<dbReference type="GO" id="GO:0090194">
    <property type="term" value="P:negative regulation of glomerulus development"/>
    <property type="evidence" value="ECO:0007669"/>
    <property type="project" value="Ensembl"/>
</dbReference>
<dbReference type="GO" id="GO:0003323">
    <property type="term" value="P:type B pancreatic cell development"/>
    <property type="evidence" value="ECO:0007669"/>
    <property type="project" value="Ensembl"/>
</dbReference>
<dbReference type="GO" id="GO:0005615">
    <property type="term" value="C:extracellular space"/>
    <property type="evidence" value="ECO:0007669"/>
    <property type="project" value="UniProtKB-KW"/>
</dbReference>
<feature type="signal peptide" evidence="17">
    <location>
        <begin position="1"/>
        <end position="17"/>
    </location>
</feature>
<accession>A0A8C5RCH5</accession>
<keyword evidence="3" id="KW-0217">Developmental protein</keyword>
<dbReference type="GO" id="GO:0009791">
    <property type="term" value="P:post-embryonic development"/>
    <property type="evidence" value="ECO:0007669"/>
    <property type="project" value="Ensembl"/>
</dbReference>
<sequence length="436" mass="49519">MLMVILLCQVILEVPTGQFDNLLRLGRRKWLRVCINKQQRGQRRRRGGGGGGGGGGGDGEGASGTAQRLFPNHELLRGFEATLLQMFGLRRRPQPSKTAIIPSYMMDLYRLQSGDEEENLQDLNLQYPEKSTSRANTVRSFHHEEHLEHVANPWNQPTRFHFFFNLSSVPSTEPISSAELRLFRQQIHEEEAMATAVACEKGFHRINIYEVMKPLQGGDFVTRLLDTRLVHHNVSRWESFDVSPAVIRWTTGGQPNHGLAVEVIHLYPAQTHQGKHVRISRSLPQGDRLEDAEWAHLRPLLVTFSHDGRGQSLLTRRTKRSPKHAHQRPRKSKKNCRRHALYVDFSDVGWNDWIVAPPGYQAFYCHGDCPFPLADHLNSTNHAIVQTLVNSVNASIPKACCVPTELSAISMLYLDEYDKVVLKNYQEMVVEGCGCR</sequence>
<feature type="chain" id="PRO_5034099634" description="Bone morphogenetic protein 4" evidence="17">
    <location>
        <begin position="18"/>
        <end position="436"/>
    </location>
</feature>